<evidence type="ECO:0000256" key="1">
    <source>
        <dbReference type="SAM" id="Coils"/>
    </source>
</evidence>
<dbReference type="Proteomes" id="UP000054639">
    <property type="component" value="Unassembled WGS sequence"/>
</dbReference>
<dbReference type="AlphaFoldDB" id="A0A378KPQ3"/>
<feature type="region of interest" description="Disordered" evidence="2">
    <location>
        <begin position="244"/>
        <end position="363"/>
    </location>
</feature>
<accession>A0A378KPQ3</accession>
<dbReference type="EMBL" id="LNYR01000001">
    <property type="protein sequence ID" value="KTD55361.1"/>
    <property type="molecule type" value="Genomic_DNA"/>
</dbReference>
<organism evidence="4 6">
    <name type="scientific">Legionella quateirensis</name>
    <dbReference type="NCBI Taxonomy" id="45072"/>
    <lineage>
        <taxon>Bacteria</taxon>
        <taxon>Pseudomonadati</taxon>
        <taxon>Pseudomonadota</taxon>
        <taxon>Gammaproteobacteria</taxon>
        <taxon>Legionellales</taxon>
        <taxon>Legionellaceae</taxon>
        <taxon>Legionella</taxon>
    </lineage>
</organism>
<keyword evidence="1" id="KW-0175">Coiled coil</keyword>
<dbReference type="EMBL" id="UGOW01000001">
    <property type="protein sequence ID" value="STY16535.1"/>
    <property type="molecule type" value="Genomic_DNA"/>
</dbReference>
<reference evidence="3 5" key="1">
    <citation type="submission" date="2015-11" db="EMBL/GenBank/DDBJ databases">
        <title>Genomic analysis of 38 Legionella species identifies large and diverse effector repertoires.</title>
        <authorList>
            <person name="Burstein D."/>
            <person name="Amaro F."/>
            <person name="Zusman T."/>
            <person name="Lifshitz Z."/>
            <person name="Cohen O."/>
            <person name="Gilbert J.A."/>
            <person name="Pupko T."/>
            <person name="Shuman H.A."/>
            <person name="Segal G."/>
        </authorList>
    </citation>
    <scope>NUCLEOTIDE SEQUENCE [LARGE SCALE GENOMIC DNA]</scope>
    <source>
        <strain evidence="3 5">ATCC 49507</strain>
    </source>
</reference>
<dbReference type="OrthoDB" id="5647122at2"/>
<feature type="compositionally biased region" description="Polar residues" evidence="2">
    <location>
        <begin position="345"/>
        <end position="355"/>
    </location>
</feature>
<evidence type="ECO:0000313" key="6">
    <source>
        <dbReference type="Proteomes" id="UP000254230"/>
    </source>
</evidence>
<dbReference type="STRING" id="45072.Lqua_0078"/>
<evidence type="ECO:0000313" key="4">
    <source>
        <dbReference type="EMBL" id="STY16535.1"/>
    </source>
</evidence>
<feature type="coiled-coil region" evidence="1">
    <location>
        <begin position="145"/>
        <end position="179"/>
    </location>
</feature>
<sequence>MPLSKEFLLSFNKFITHYKKTGASSMLGSLGWGKEQNHSGICSYIEEILALISRNQETFHDASVIEYITIPINLSAPTNPYLVDCWSRSLIEYNSAVKVYTPISAMKNDSPIHIQIALEGTSSERMMRDLRLALDSTQKSQEFSRVAYVSELELLKKQNEELKNQNAQLTAENLHLKEQVYNDQLFRSLQPQISTAREQLTSFAELLNTLHEITRERPKSSDKITLTPGSIGSNEALIKATPSIQLDSPVHEVEQKKHSVTPSPIPPHTNSMQSSESDPGSMSTSIVAEVQIEVSIPKVPPKAPPKTPPPPPSASNKPEEPSRVFNGEGFFKELKDELAKRNGQKNKASTSTPTPVSVEKKSM</sequence>
<dbReference type="RefSeq" id="WP_058472342.1">
    <property type="nucleotide sequence ID" value="NZ_CAAAIL010000006.1"/>
</dbReference>
<evidence type="ECO:0000313" key="5">
    <source>
        <dbReference type="Proteomes" id="UP000054639"/>
    </source>
</evidence>
<proteinExistence type="predicted"/>
<feature type="compositionally biased region" description="Pro residues" evidence="2">
    <location>
        <begin position="298"/>
        <end position="313"/>
    </location>
</feature>
<dbReference type="Proteomes" id="UP000254230">
    <property type="component" value="Unassembled WGS sequence"/>
</dbReference>
<protein>
    <submittedName>
        <fullName evidence="4">VipA</fullName>
    </submittedName>
</protein>
<reference evidence="4 6" key="2">
    <citation type="submission" date="2018-06" db="EMBL/GenBank/DDBJ databases">
        <authorList>
            <consortium name="Pathogen Informatics"/>
            <person name="Doyle S."/>
        </authorList>
    </citation>
    <scope>NUCLEOTIDE SEQUENCE [LARGE SCALE GENOMIC DNA]</scope>
    <source>
        <strain evidence="4 6">NCTC12376</strain>
    </source>
</reference>
<evidence type="ECO:0000256" key="2">
    <source>
        <dbReference type="SAM" id="MobiDB-lite"/>
    </source>
</evidence>
<gene>
    <name evidence="3" type="ORF">Lqua_0078</name>
    <name evidence="4" type="ORF">NCTC12376_00326</name>
</gene>
<feature type="compositionally biased region" description="Basic and acidic residues" evidence="2">
    <location>
        <begin position="330"/>
        <end position="340"/>
    </location>
</feature>
<feature type="compositionally biased region" description="Polar residues" evidence="2">
    <location>
        <begin position="268"/>
        <end position="286"/>
    </location>
</feature>
<name>A0A378KPQ3_9GAMM</name>
<keyword evidence="5" id="KW-1185">Reference proteome</keyword>
<evidence type="ECO:0000313" key="3">
    <source>
        <dbReference type="EMBL" id="KTD55361.1"/>
    </source>
</evidence>